<name>A0A1R2B0B6_9CILI</name>
<dbReference type="EMBL" id="MPUH01001116">
    <property type="protein sequence ID" value="OMJ70177.1"/>
    <property type="molecule type" value="Genomic_DNA"/>
</dbReference>
<proteinExistence type="predicted"/>
<organism evidence="1 2">
    <name type="scientific">Stentor coeruleus</name>
    <dbReference type="NCBI Taxonomy" id="5963"/>
    <lineage>
        <taxon>Eukaryota</taxon>
        <taxon>Sar</taxon>
        <taxon>Alveolata</taxon>
        <taxon>Ciliophora</taxon>
        <taxon>Postciliodesmatophora</taxon>
        <taxon>Heterotrichea</taxon>
        <taxon>Heterotrichida</taxon>
        <taxon>Stentoridae</taxon>
        <taxon>Stentor</taxon>
    </lineage>
</organism>
<sequence length="242" mass="27668">MMSEEICVQLKTLQGEIIYVQSHSNETLLDLINKINIQEDINSLYLTINDNIFSLEDSSYKTLSEMQIDQYSLIVLSKSQLCGTVPFTMNPFLMNPFNFNSLDTKIKLEFSKGNCKWRIVGEGISFIGICNSNLCEAYTQHAYFTLGFGEFDIRSTLQNKVVCPLCKKNMISVENFGFYMAQWKIKGTTAEGKEVKIIDKASERGYYTTFKEGSSAQWQRIKVIVEQLDKPEFVVKKSKALD</sequence>
<dbReference type="OrthoDB" id="9994687at2759"/>
<reference evidence="1 2" key="1">
    <citation type="submission" date="2016-11" db="EMBL/GenBank/DDBJ databases">
        <title>The macronuclear genome of Stentor coeruleus: a giant cell with tiny introns.</title>
        <authorList>
            <person name="Slabodnick M."/>
            <person name="Ruby J.G."/>
            <person name="Reiff S.B."/>
            <person name="Swart E.C."/>
            <person name="Gosai S."/>
            <person name="Prabakaran S."/>
            <person name="Witkowska E."/>
            <person name="Larue G.E."/>
            <person name="Fisher S."/>
            <person name="Freeman R.M."/>
            <person name="Gunawardena J."/>
            <person name="Chu W."/>
            <person name="Stover N.A."/>
            <person name="Gregory B.D."/>
            <person name="Nowacki M."/>
            <person name="Derisi J."/>
            <person name="Roy S.W."/>
            <person name="Marshall W.F."/>
            <person name="Sood P."/>
        </authorList>
    </citation>
    <scope>NUCLEOTIDE SEQUENCE [LARGE SCALE GENOMIC DNA]</scope>
    <source>
        <strain evidence="1">WM001</strain>
    </source>
</reference>
<evidence type="ECO:0000313" key="2">
    <source>
        <dbReference type="Proteomes" id="UP000187209"/>
    </source>
</evidence>
<protein>
    <recommendedName>
        <fullName evidence="3">Ubiquitin-like domain-containing protein</fullName>
    </recommendedName>
</protein>
<accession>A0A1R2B0B6</accession>
<dbReference type="Proteomes" id="UP000187209">
    <property type="component" value="Unassembled WGS sequence"/>
</dbReference>
<gene>
    <name evidence="1" type="ORF">SteCoe_31912</name>
</gene>
<dbReference type="AlphaFoldDB" id="A0A1R2B0B6"/>
<dbReference type="InterPro" id="IPR029071">
    <property type="entry name" value="Ubiquitin-like_domsf"/>
</dbReference>
<keyword evidence="2" id="KW-1185">Reference proteome</keyword>
<dbReference type="SUPFAM" id="SSF54236">
    <property type="entry name" value="Ubiquitin-like"/>
    <property type="match status" value="1"/>
</dbReference>
<comment type="caution">
    <text evidence="1">The sequence shown here is derived from an EMBL/GenBank/DDBJ whole genome shotgun (WGS) entry which is preliminary data.</text>
</comment>
<evidence type="ECO:0000313" key="1">
    <source>
        <dbReference type="EMBL" id="OMJ70177.1"/>
    </source>
</evidence>
<evidence type="ECO:0008006" key="3">
    <source>
        <dbReference type="Google" id="ProtNLM"/>
    </source>
</evidence>